<dbReference type="InterPro" id="IPR009057">
    <property type="entry name" value="Homeodomain-like_sf"/>
</dbReference>
<evidence type="ECO:0000313" key="5">
    <source>
        <dbReference type="Proteomes" id="UP001597059"/>
    </source>
</evidence>
<evidence type="ECO:0000256" key="1">
    <source>
        <dbReference type="ARBA" id="ARBA00023015"/>
    </source>
</evidence>
<sequence length="37" mass="4090">MEVALSSGFISSSHFSNCFKEYYGLSPRVFRQQAAGS</sequence>
<organism evidence="4 5">
    <name type="scientific">Rhodanobacter aciditrophus</name>
    <dbReference type="NCBI Taxonomy" id="1623218"/>
    <lineage>
        <taxon>Bacteria</taxon>
        <taxon>Pseudomonadati</taxon>
        <taxon>Pseudomonadota</taxon>
        <taxon>Gammaproteobacteria</taxon>
        <taxon>Lysobacterales</taxon>
        <taxon>Rhodanobacteraceae</taxon>
        <taxon>Rhodanobacter</taxon>
    </lineage>
</organism>
<keyword evidence="1" id="KW-0805">Transcription regulation</keyword>
<keyword evidence="2" id="KW-0804">Transcription</keyword>
<dbReference type="RefSeq" id="WP_377369726.1">
    <property type="nucleotide sequence ID" value="NZ_JBHTMN010000018.1"/>
</dbReference>
<dbReference type="EMBL" id="JBHTMN010000018">
    <property type="protein sequence ID" value="MFD1384989.1"/>
    <property type="molecule type" value="Genomic_DNA"/>
</dbReference>
<dbReference type="InterPro" id="IPR018060">
    <property type="entry name" value="HTH_AraC"/>
</dbReference>
<dbReference type="Pfam" id="PF00165">
    <property type="entry name" value="HTH_AraC"/>
    <property type="match status" value="1"/>
</dbReference>
<name>A0ABW4B550_9GAMM</name>
<dbReference type="Proteomes" id="UP001597059">
    <property type="component" value="Unassembled WGS sequence"/>
</dbReference>
<reference evidence="5" key="1">
    <citation type="journal article" date="2019" name="Int. J. Syst. Evol. Microbiol.">
        <title>The Global Catalogue of Microorganisms (GCM) 10K type strain sequencing project: providing services to taxonomists for standard genome sequencing and annotation.</title>
        <authorList>
            <consortium name="The Broad Institute Genomics Platform"/>
            <consortium name="The Broad Institute Genome Sequencing Center for Infectious Disease"/>
            <person name="Wu L."/>
            <person name="Ma J."/>
        </authorList>
    </citation>
    <scope>NUCLEOTIDE SEQUENCE [LARGE SCALE GENOMIC DNA]</scope>
    <source>
        <strain evidence="5">JCM 30774</strain>
    </source>
</reference>
<evidence type="ECO:0000256" key="2">
    <source>
        <dbReference type="ARBA" id="ARBA00023163"/>
    </source>
</evidence>
<evidence type="ECO:0000313" key="4">
    <source>
        <dbReference type="EMBL" id="MFD1384989.1"/>
    </source>
</evidence>
<evidence type="ECO:0000259" key="3">
    <source>
        <dbReference type="PROSITE" id="PS01124"/>
    </source>
</evidence>
<dbReference type="SUPFAM" id="SSF46689">
    <property type="entry name" value="Homeodomain-like"/>
    <property type="match status" value="1"/>
</dbReference>
<accession>A0ABW4B550</accession>
<comment type="caution">
    <text evidence="4">The sequence shown here is derived from an EMBL/GenBank/DDBJ whole genome shotgun (WGS) entry which is preliminary data.</text>
</comment>
<protein>
    <submittedName>
        <fullName evidence="4">AraC family transcriptional regulator</fullName>
    </submittedName>
</protein>
<feature type="domain" description="HTH araC/xylS-type" evidence="3">
    <location>
        <begin position="1"/>
        <end position="33"/>
    </location>
</feature>
<keyword evidence="5" id="KW-1185">Reference proteome</keyword>
<gene>
    <name evidence="4" type="ORF">ACFQ45_16655</name>
</gene>
<dbReference type="PROSITE" id="PS01124">
    <property type="entry name" value="HTH_ARAC_FAMILY_2"/>
    <property type="match status" value="1"/>
</dbReference>
<proteinExistence type="predicted"/>
<dbReference type="Gene3D" id="1.10.10.60">
    <property type="entry name" value="Homeodomain-like"/>
    <property type="match status" value="1"/>
</dbReference>